<reference evidence="1" key="1">
    <citation type="journal article" date="2021" name="Proc. Natl. Acad. Sci. U.S.A.">
        <title>A Catalog of Tens of Thousands of Viruses from Human Metagenomes Reveals Hidden Associations with Chronic Diseases.</title>
        <authorList>
            <person name="Tisza M.J."/>
            <person name="Buck C.B."/>
        </authorList>
    </citation>
    <scope>NUCLEOTIDE SEQUENCE</scope>
    <source>
        <strain evidence="1">Ct9pU4</strain>
    </source>
</reference>
<proteinExistence type="predicted"/>
<name>A0A8S5RAS8_9VIRU</name>
<organism evidence="1">
    <name type="scientific">virus sp. ct9pU4</name>
    <dbReference type="NCBI Taxonomy" id="2828248"/>
    <lineage>
        <taxon>Viruses</taxon>
    </lineage>
</organism>
<evidence type="ECO:0000313" key="1">
    <source>
        <dbReference type="EMBL" id="DAE28447.1"/>
    </source>
</evidence>
<sequence>MIKRNAIFLRKHFLETSKHYEKRVNKAIASAYSSGELAQITYEDKNLVIYYTENTNAETKQVIKGFSK</sequence>
<protein>
    <submittedName>
        <fullName evidence="1">Uncharacterized protein</fullName>
    </submittedName>
</protein>
<dbReference type="EMBL" id="BK059087">
    <property type="protein sequence ID" value="DAE28447.1"/>
    <property type="molecule type" value="Genomic_DNA"/>
</dbReference>
<accession>A0A8S5RAS8</accession>